<dbReference type="PANTHER" id="PTHR45749:SF28">
    <property type="entry name" value="ZINC FINGER MYM-TYPE PROTEIN 1-LIKE-RELATED"/>
    <property type="match status" value="1"/>
</dbReference>
<dbReference type="EMBL" id="OV651816">
    <property type="protein sequence ID" value="CAH1109496.1"/>
    <property type="molecule type" value="Genomic_DNA"/>
</dbReference>
<sequence length="196" mass="22631">MVDYEKNQRKLQELMDILSDEEVFEYLSESYIESSDYSESSNYSSSPVQQKKKKKVLNSFNNCNNIYQPSTSFEVHTKSVEEKNRTDDMETNPFRTCSKLVAQRYDGAAVMAGHLGGLQAEVKEKFKHAIFVQCIAHRLNLVLSRSMDNIKDCKVFFSTLSGLATFFSKSSKRTRDLDIHVKKRFTKVAPTRWRAI</sequence>
<protein>
    <recommendedName>
        <fullName evidence="3">DUF4371 domain-containing protein</fullName>
    </recommendedName>
</protein>
<reference evidence="1" key="1">
    <citation type="submission" date="2022-01" db="EMBL/GenBank/DDBJ databases">
        <authorList>
            <person name="King R."/>
        </authorList>
    </citation>
    <scope>NUCLEOTIDE SEQUENCE</scope>
</reference>
<evidence type="ECO:0000313" key="2">
    <source>
        <dbReference type="Proteomes" id="UP001153636"/>
    </source>
</evidence>
<dbReference type="Proteomes" id="UP001153636">
    <property type="component" value="Chromosome 4"/>
</dbReference>
<evidence type="ECO:0008006" key="3">
    <source>
        <dbReference type="Google" id="ProtNLM"/>
    </source>
</evidence>
<dbReference type="PANTHER" id="PTHR45749">
    <property type="match status" value="1"/>
</dbReference>
<accession>A0A9P0D432</accession>
<keyword evidence="2" id="KW-1185">Reference proteome</keyword>
<organism evidence="1 2">
    <name type="scientific">Psylliodes chrysocephalus</name>
    <dbReference type="NCBI Taxonomy" id="3402493"/>
    <lineage>
        <taxon>Eukaryota</taxon>
        <taxon>Metazoa</taxon>
        <taxon>Ecdysozoa</taxon>
        <taxon>Arthropoda</taxon>
        <taxon>Hexapoda</taxon>
        <taxon>Insecta</taxon>
        <taxon>Pterygota</taxon>
        <taxon>Neoptera</taxon>
        <taxon>Endopterygota</taxon>
        <taxon>Coleoptera</taxon>
        <taxon>Polyphaga</taxon>
        <taxon>Cucujiformia</taxon>
        <taxon>Chrysomeloidea</taxon>
        <taxon>Chrysomelidae</taxon>
        <taxon>Galerucinae</taxon>
        <taxon>Alticini</taxon>
        <taxon>Psylliodes</taxon>
    </lineage>
</organism>
<evidence type="ECO:0000313" key="1">
    <source>
        <dbReference type="EMBL" id="CAH1109496.1"/>
    </source>
</evidence>
<dbReference type="AlphaFoldDB" id="A0A9P0D432"/>
<dbReference type="OrthoDB" id="8196265at2759"/>
<name>A0A9P0D432_9CUCU</name>
<gene>
    <name evidence="1" type="ORF">PSYICH_LOCUS9724</name>
</gene>
<proteinExistence type="predicted"/>